<dbReference type="InParanoid" id="E1ZTI0"/>
<evidence type="ECO:0000313" key="3">
    <source>
        <dbReference type="Proteomes" id="UP000008141"/>
    </source>
</evidence>
<sequence>MEAFRGTSMGMDFPDRYHQNKAAYNTFMGPKKALVLAISGDQIVHLLWRLQNGEGPKGLDPQVVTVMIGTNDLAHLTSLLQARVPRDDDERIAATISRGVQQSVREVQQQAPQATVIVFGLLPLQPMMLHAPQRLFDSKVEAANRAIAAFAAGEASAKLKFKDCGGDFVDKSGAIKQELMPDGVHPAGGGADVLLKCMLEAIGK</sequence>
<dbReference type="OrthoDB" id="505607at2759"/>
<organism evidence="3">
    <name type="scientific">Chlorella variabilis</name>
    <name type="common">Green alga</name>
    <dbReference type="NCBI Taxonomy" id="554065"/>
    <lineage>
        <taxon>Eukaryota</taxon>
        <taxon>Viridiplantae</taxon>
        <taxon>Chlorophyta</taxon>
        <taxon>core chlorophytes</taxon>
        <taxon>Trebouxiophyceae</taxon>
        <taxon>Chlorellales</taxon>
        <taxon>Chlorellaceae</taxon>
        <taxon>Chlorella clade</taxon>
        <taxon>Chlorella</taxon>
    </lineage>
</organism>
<feature type="domain" description="SGNH hydrolase-type esterase" evidence="1">
    <location>
        <begin position="30"/>
        <end position="190"/>
    </location>
</feature>
<dbReference type="InterPro" id="IPR051532">
    <property type="entry name" value="Ester_Hydrolysis_Enzymes"/>
</dbReference>
<dbReference type="Gene3D" id="3.40.50.1110">
    <property type="entry name" value="SGNH hydrolase"/>
    <property type="match status" value="1"/>
</dbReference>
<keyword evidence="3" id="KW-1185">Reference proteome</keyword>
<dbReference type="KEGG" id="cvr:CHLNCDRAFT_141743"/>
<dbReference type="Proteomes" id="UP000008141">
    <property type="component" value="Unassembled WGS sequence"/>
</dbReference>
<evidence type="ECO:0000259" key="1">
    <source>
        <dbReference type="Pfam" id="PF13472"/>
    </source>
</evidence>
<dbReference type="InterPro" id="IPR013830">
    <property type="entry name" value="SGNH_hydro"/>
</dbReference>
<dbReference type="Pfam" id="PF13472">
    <property type="entry name" value="Lipase_GDSL_2"/>
    <property type="match status" value="1"/>
</dbReference>
<gene>
    <name evidence="2" type="ORF">CHLNCDRAFT_141743</name>
</gene>
<dbReference type="EMBL" id="GL433872">
    <property type="protein sequence ID" value="EFN50812.1"/>
    <property type="molecule type" value="Genomic_DNA"/>
</dbReference>
<dbReference type="SUPFAM" id="SSF52266">
    <property type="entry name" value="SGNH hydrolase"/>
    <property type="match status" value="1"/>
</dbReference>
<name>E1ZTI0_CHLVA</name>
<dbReference type="eggNOG" id="KOG1388">
    <property type="taxonomic scope" value="Eukaryota"/>
</dbReference>
<dbReference type="InterPro" id="IPR036514">
    <property type="entry name" value="SGNH_hydro_sf"/>
</dbReference>
<dbReference type="RefSeq" id="XP_005842914.1">
    <property type="nucleotide sequence ID" value="XM_005842852.1"/>
</dbReference>
<dbReference type="GeneID" id="17350269"/>
<reference evidence="2 3" key="1">
    <citation type="journal article" date="2010" name="Plant Cell">
        <title>The Chlorella variabilis NC64A genome reveals adaptation to photosymbiosis, coevolution with viruses, and cryptic sex.</title>
        <authorList>
            <person name="Blanc G."/>
            <person name="Duncan G."/>
            <person name="Agarkova I."/>
            <person name="Borodovsky M."/>
            <person name="Gurnon J."/>
            <person name="Kuo A."/>
            <person name="Lindquist E."/>
            <person name="Lucas S."/>
            <person name="Pangilinan J."/>
            <person name="Polle J."/>
            <person name="Salamov A."/>
            <person name="Terry A."/>
            <person name="Yamada T."/>
            <person name="Dunigan D.D."/>
            <person name="Grigoriev I.V."/>
            <person name="Claverie J.M."/>
            <person name="Van Etten J.L."/>
        </authorList>
    </citation>
    <scope>NUCLEOTIDE SEQUENCE [LARGE SCALE GENOMIC DNA]</scope>
    <source>
        <strain evidence="2 3">NC64A</strain>
    </source>
</reference>
<accession>E1ZTI0</accession>
<dbReference type="AlphaFoldDB" id="E1ZTI0"/>
<protein>
    <recommendedName>
        <fullName evidence="1">SGNH hydrolase-type esterase domain-containing protein</fullName>
    </recommendedName>
</protein>
<dbReference type="PANTHER" id="PTHR30383">
    <property type="entry name" value="THIOESTERASE 1/PROTEASE 1/LYSOPHOSPHOLIPASE L1"/>
    <property type="match status" value="1"/>
</dbReference>
<evidence type="ECO:0000313" key="2">
    <source>
        <dbReference type="EMBL" id="EFN50812.1"/>
    </source>
</evidence>
<proteinExistence type="predicted"/>